<dbReference type="RefSeq" id="XP_001257318.1">
    <property type="nucleotide sequence ID" value="XM_001257317.1"/>
</dbReference>
<dbReference type="EMBL" id="DS027698">
    <property type="protein sequence ID" value="EAW15421.1"/>
    <property type="molecule type" value="Genomic_DNA"/>
</dbReference>
<feature type="compositionally biased region" description="Low complexity" evidence="1">
    <location>
        <begin position="89"/>
        <end position="101"/>
    </location>
</feature>
<proteinExistence type="predicted"/>
<dbReference type="AlphaFoldDB" id="A1DKV0"/>
<feature type="region of interest" description="Disordered" evidence="1">
    <location>
        <begin position="87"/>
        <end position="137"/>
    </location>
</feature>
<gene>
    <name evidence="2" type="ORF">NFIA_047560</name>
</gene>
<dbReference type="VEuPathDB" id="FungiDB:NFIA_047560"/>
<dbReference type="GeneID" id="4583832"/>
<evidence type="ECO:0000256" key="1">
    <source>
        <dbReference type="SAM" id="MobiDB-lite"/>
    </source>
</evidence>
<evidence type="ECO:0000313" key="3">
    <source>
        <dbReference type="Proteomes" id="UP000006702"/>
    </source>
</evidence>
<organism evidence="2 3">
    <name type="scientific">Neosartorya fischeri (strain ATCC 1020 / DSM 3700 / CBS 544.65 / FGSC A1164 / JCM 1740 / NRRL 181 / WB 181)</name>
    <name type="common">Aspergillus fischerianus</name>
    <dbReference type="NCBI Taxonomy" id="331117"/>
    <lineage>
        <taxon>Eukaryota</taxon>
        <taxon>Fungi</taxon>
        <taxon>Dikarya</taxon>
        <taxon>Ascomycota</taxon>
        <taxon>Pezizomycotina</taxon>
        <taxon>Eurotiomycetes</taxon>
        <taxon>Eurotiomycetidae</taxon>
        <taxon>Eurotiales</taxon>
        <taxon>Aspergillaceae</taxon>
        <taxon>Aspergillus</taxon>
        <taxon>Aspergillus subgen. Fumigati</taxon>
    </lineage>
</organism>
<sequence length="137" mass="15559">MHRTISTLEIKLVKSGDISAITELWYNAFNIPQNLKMFPDTPGVRQWWNEAHRKDILHNPHRSKVDRNFPPGMRNPIIRLAIRSSGCLTKSETSSSEKSSSIVGSRTFDKEEQQLGAHPHKQEPLLRQPNHSPIGSA</sequence>
<protein>
    <submittedName>
        <fullName evidence="2">Uncharacterized protein</fullName>
    </submittedName>
</protein>
<dbReference type="Proteomes" id="UP000006702">
    <property type="component" value="Unassembled WGS sequence"/>
</dbReference>
<dbReference type="KEGG" id="nfi:NFIA_047560"/>
<accession>A1DKV0</accession>
<name>A1DKV0_NEOFI</name>
<dbReference type="OrthoDB" id="2115692at2759"/>
<evidence type="ECO:0000313" key="2">
    <source>
        <dbReference type="EMBL" id="EAW15421.1"/>
    </source>
</evidence>
<dbReference type="HOGENOM" id="CLU_1865657_0_0_1"/>
<keyword evidence="3" id="KW-1185">Reference proteome</keyword>
<reference evidence="3" key="1">
    <citation type="journal article" date="2008" name="PLoS Genet.">
        <title>Genomic islands in the pathogenic filamentous fungus Aspergillus fumigatus.</title>
        <authorList>
            <person name="Fedorova N.D."/>
            <person name="Khaldi N."/>
            <person name="Joardar V.S."/>
            <person name="Maiti R."/>
            <person name="Amedeo P."/>
            <person name="Anderson M.J."/>
            <person name="Crabtree J."/>
            <person name="Silva J.C."/>
            <person name="Badger J.H."/>
            <person name="Albarraq A."/>
            <person name="Angiuoli S."/>
            <person name="Bussey H."/>
            <person name="Bowyer P."/>
            <person name="Cotty P.J."/>
            <person name="Dyer P.S."/>
            <person name="Egan A."/>
            <person name="Galens K."/>
            <person name="Fraser-Liggett C.M."/>
            <person name="Haas B.J."/>
            <person name="Inman J.M."/>
            <person name="Kent R."/>
            <person name="Lemieux S."/>
            <person name="Malavazi I."/>
            <person name="Orvis J."/>
            <person name="Roemer T."/>
            <person name="Ronning C.M."/>
            <person name="Sundaram J.P."/>
            <person name="Sutton G."/>
            <person name="Turner G."/>
            <person name="Venter J.C."/>
            <person name="White O.R."/>
            <person name="Whitty B.R."/>
            <person name="Youngman P."/>
            <person name="Wolfe K.H."/>
            <person name="Goldman G.H."/>
            <person name="Wortman J.R."/>
            <person name="Jiang B."/>
            <person name="Denning D.W."/>
            <person name="Nierman W.C."/>
        </authorList>
    </citation>
    <scope>NUCLEOTIDE SEQUENCE [LARGE SCALE GENOMIC DNA]</scope>
    <source>
        <strain evidence="3">ATCC 1020 / DSM 3700 / CBS 544.65 / FGSC A1164 / JCM 1740 / NRRL 181 / WB 181</strain>
    </source>
</reference>